<feature type="compositionally biased region" description="Low complexity" evidence="1">
    <location>
        <begin position="24"/>
        <end position="39"/>
    </location>
</feature>
<feature type="region of interest" description="Disordered" evidence="1">
    <location>
        <begin position="24"/>
        <end position="44"/>
    </location>
</feature>
<keyword evidence="3" id="KW-1185">Reference proteome</keyword>
<dbReference type="EMBL" id="POUA01000305">
    <property type="protein sequence ID" value="PZG32864.1"/>
    <property type="molecule type" value="Genomic_DNA"/>
</dbReference>
<dbReference type="Proteomes" id="UP000248544">
    <property type="component" value="Unassembled WGS sequence"/>
</dbReference>
<comment type="caution">
    <text evidence="2">The sequence shown here is derived from an EMBL/GenBank/DDBJ whole genome shotgun (WGS) entry which is preliminary data.</text>
</comment>
<name>A0A2W2H1F8_9ACTN</name>
<dbReference type="AlphaFoldDB" id="A0A2W2H1F8"/>
<protein>
    <submittedName>
        <fullName evidence="2">Uncharacterized protein</fullName>
    </submittedName>
</protein>
<reference evidence="2 3" key="1">
    <citation type="submission" date="2018-01" db="EMBL/GenBank/DDBJ databases">
        <title>Draft genome sequence of Sphaerisporangium sp. 7K107.</title>
        <authorList>
            <person name="Sahin N."/>
            <person name="Saygin H."/>
            <person name="Ay H."/>
        </authorList>
    </citation>
    <scope>NUCLEOTIDE SEQUENCE [LARGE SCALE GENOMIC DNA]</scope>
    <source>
        <strain evidence="2 3">7K107</strain>
    </source>
</reference>
<sequence>MVALLVVHGVWSDGRIALWAEDTAPQPTATATGAAAADPRGSGRGRVRWHPFAADAGTLLAALGGHATGAEQAELKIALPGTTKGPIPSPESG</sequence>
<evidence type="ECO:0000313" key="3">
    <source>
        <dbReference type="Proteomes" id="UP000248544"/>
    </source>
</evidence>
<accession>A0A2W2H1F8</accession>
<gene>
    <name evidence="2" type="ORF">C1I98_29240</name>
</gene>
<feature type="non-terminal residue" evidence="2">
    <location>
        <position position="93"/>
    </location>
</feature>
<evidence type="ECO:0000256" key="1">
    <source>
        <dbReference type="SAM" id="MobiDB-lite"/>
    </source>
</evidence>
<organism evidence="2 3">
    <name type="scientific">Spongiactinospora gelatinilytica</name>
    <dbReference type="NCBI Taxonomy" id="2666298"/>
    <lineage>
        <taxon>Bacteria</taxon>
        <taxon>Bacillati</taxon>
        <taxon>Actinomycetota</taxon>
        <taxon>Actinomycetes</taxon>
        <taxon>Streptosporangiales</taxon>
        <taxon>Streptosporangiaceae</taxon>
        <taxon>Spongiactinospora</taxon>
    </lineage>
</organism>
<proteinExistence type="predicted"/>
<evidence type="ECO:0000313" key="2">
    <source>
        <dbReference type="EMBL" id="PZG32864.1"/>
    </source>
</evidence>
<dbReference type="RefSeq" id="WP_146607691.1">
    <property type="nucleotide sequence ID" value="NZ_POUA01000305.1"/>
</dbReference>